<sequence>MLILVSTSALKRKRDDPTDISRKLFDLWTKPAKCNLWDLKEYLGKPLDPDWKIPLSHAEWRALLVSETLPAHACSAEDLELLFKQSEDETAAAVLDLLKPAITREPSNPSGTENSLISFWDRNIRDILERCLGVAGIRDSNQGTETGKLPPDFGLLLANVCVFRGEEKRLGFTGMHPRDELKVKTRWVYNPAPYILGYYAIGVGVVLTAILPPGPQGNSLQVEDLILTDLSSRRERIKNAVGMIKLCSVLGWLQQVIGEGKDRDMRLQYCEGGKLIEYFSSHLRKTYGLANSDDGEGRVKHLKAIYAALISKVVPNVDRLKMAEIHHGVHGSYVDLEPRGIDTGPKSPIDVRNAVVCVLEALKVAHADPPVFHRDIRWPNVMQSREDSSKWFLIDWEDASFAPAKGAPHLSQSEHSPNVYKDNHGADVDIWAVGRLIFTAQVQVPALRDLGQMMMEGHVLNAEQGLRGICNLPF</sequence>
<feature type="domain" description="Protein kinase" evidence="1">
    <location>
        <begin position="126"/>
        <end position="474"/>
    </location>
</feature>
<dbReference type="InterPro" id="IPR011009">
    <property type="entry name" value="Kinase-like_dom_sf"/>
</dbReference>
<gene>
    <name evidence="2" type="ORF">K443DRAFT_671954</name>
</gene>
<name>A0A0C9YEM2_9AGAR</name>
<dbReference type="Proteomes" id="UP000054477">
    <property type="component" value="Unassembled WGS sequence"/>
</dbReference>
<dbReference type="GO" id="GO:0004672">
    <property type="term" value="F:protein kinase activity"/>
    <property type="evidence" value="ECO:0007669"/>
    <property type="project" value="InterPro"/>
</dbReference>
<dbReference type="GO" id="GO:0005524">
    <property type="term" value="F:ATP binding"/>
    <property type="evidence" value="ECO:0007669"/>
    <property type="project" value="InterPro"/>
</dbReference>
<dbReference type="AlphaFoldDB" id="A0A0C9YEM2"/>
<evidence type="ECO:0000259" key="1">
    <source>
        <dbReference type="PROSITE" id="PS50011"/>
    </source>
</evidence>
<evidence type="ECO:0000313" key="2">
    <source>
        <dbReference type="EMBL" id="KIK08897.1"/>
    </source>
</evidence>
<keyword evidence="3" id="KW-1185">Reference proteome</keyword>
<reference evidence="2 3" key="1">
    <citation type="submission" date="2014-04" db="EMBL/GenBank/DDBJ databases">
        <authorList>
            <consortium name="DOE Joint Genome Institute"/>
            <person name="Kuo A."/>
            <person name="Kohler A."/>
            <person name="Nagy L.G."/>
            <person name="Floudas D."/>
            <person name="Copeland A."/>
            <person name="Barry K.W."/>
            <person name="Cichocki N."/>
            <person name="Veneault-Fourrey C."/>
            <person name="LaButti K."/>
            <person name="Lindquist E.A."/>
            <person name="Lipzen A."/>
            <person name="Lundell T."/>
            <person name="Morin E."/>
            <person name="Murat C."/>
            <person name="Sun H."/>
            <person name="Tunlid A."/>
            <person name="Henrissat B."/>
            <person name="Grigoriev I.V."/>
            <person name="Hibbett D.S."/>
            <person name="Martin F."/>
            <person name="Nordberg H.P."/>
            <person name="Cantor M.N."/>
            <person name="Hua S.X."/>
        </authorList>
    </citation>
    <scope>NUCLEOTIDE SEQUENCE [LARGE SCALE GENOMIC DNA]</scope>
    <source>
        <strain evidence="2 3">LaAM-08-1</strain>
    </source>
</reference>
<evidence type="ECO:0000313" key="3">
    <source>
        <dbReference type="Proteomes" id="UP000054477"/>
    </source>
</evidence>
<dbReference type="HOGENOM" id="CLU_028901_0_0_1"/>
<dbReference type="PROSITE" id="PS50011">
    <property type="entry name" value="PROTEIN_KINASE_DOM"/>
    <property type="match status" value="1"/>
</dbReference>
<dbReference type="OrthoDB" id="2379186at2759"/>
<proteinExistence type="predicted"/>
<dbReference type="InterPro" id="IPR000719">
    <property type="entry name" value="Prot_kinase_dom"/>
</dbReference>
<reference evidence="3" key="2">
    <citation type="submission" date="2015-01" db="EMBL/GenBank/DDBJ databases">
        <title>Evolutionary Origins and Diversification of the Mycorrhizal Mutualists.</title>
        <authorList>
            <consortium name="DOE Joint Genome Institute"/>
            <consortium name="Mycorrhizal Genomics Consortium"/>
            <person name="Kohler A."/>
            <person name="Kuo A."/>
            <person name="Nagy L.G."/>
            <person name="Floudas D."/>
            <person name="Copeland A."/>
            <person name="Barry K.W."/>
            <person name="Cichocki N."/>
            <person name="Veneault-Fourrey C."/>
            <person name="LaButti K."/>
            <person name="Lindquist E.A."/>
            <person name="Lipzen A."/>
            <person name="Lundell T."/>
            <person name="Morin E."/>
            <person name="Murat C."/>
            <person name="Riley R."/>
            <person name="Ohm R."/>
            <person name="Sun H."/>
            <person name="Tunlid A."/>
            <person name="Henrissat B."/>
            <person name="Grigoriev I.V."/>
            <person name="Hibbett D.S."/>
            <person name="Martin F."/>
        </authorList>
    </citation>
    <scope>NUCLEOTIDE SEQUENCE [LARGE SCALE GENOMIC DNA]</scope>
    <source>
        <strain evidence="3">LaAM-08-1</strain>
    </source>
</reference>
<dbReference type="Gene3D" id="1.10.510.10">
    <property type="entry name" value="Transferase(Phosphotransferase) domain 1"/>
    <property type="match status" value="1"/>
</dbReference>
<dbReference type="EMBL" id="KN838540">
    <property type="protein sequence ID" value="KIK08897.1"/>
    <property type="molecule type" value="Genomic_DNA"/>
</dbReference>
<dbReference type="SUPFAM" id="SSF56112">
    <property type="entry name" value="Protein kinase-like (PK-like)"/>
    <property type="match status" value="1"/>
</dbReference>
<accession>A0A0C9YEM2</accession>
<protein>
    <submittedName>
        <fullName evidence="2">Unplaced genomic scaffold K443scaffold_5, whole genome shotgun sequence</fullName>
    </submittedName>
</protein>
<organism evidence="2 3">
    <name type="scientific">Laccaria amethystina LaAM-08-1</name>
    <dbReference type="NCBI Taxonomy" id="1095629"/>
    <lineage>
        <taxon>Eukaryota</taxon>
        <taxon>Fungi</taxon>
        <taxon>Dikarya</taxon>
        <taxon>Basidiomycota</taxon>
        <taxon>Agaricomycotina</taxon>
        <taxon>Agaricomycetes</taxon>
        <taxon>Agaricomycetidae</taxon>
        <taxon>Agaricales</taxon>
        <taxon>Agaricineae</taxon>
        <taxon>Hydnangiaceae</taxon>
        <taxon>Laccaria</taxon>
    </lineage>
</organism>